<dbReference type="InterPro" id="IPR008922">
    <property type="entry name" value="Di-copper_centre_dom_sf"/>
</dbReference>
<organism evidence="1 2">
    <name type="scientific">Didymella rabiei</name>
    <name type="common">Chickpea ascochyta blight fungus</name>
    <name type="synonym">Mycosphaerella rabiei</name>
    <dbReference type="NCBI Taxonomy" id="5454"/>
    <lineage>
        <taxon>Eukaryota</taxon>
        <taxon>Fungi</taxon>
        <taxon>Dikarya</taxon>
        <taxon>Ascomycota</taxon>
        <taxon>Pezizomycotina</taxon>
        <taxon>Dothideomycetes</taxon>
        <taxon>Pleosporomycetidae</taxon>
        <taxon>Pleosporales</taxon>
        <taxon>Pleosporineae</taxon>
        <taxon>Didymellaceae</taxon>
        <taxon>Ascochyta</taxon>
    </lineage>
</organism>
<reference evidence="1 2" key="1">
    <citation type="journal article" date="2016" name="Sci. Rep.">
        <title>Draft genome sequencing and secretome analysis of fungal phytopathogen Ascochyta rabiei provides insight into the necrotrophic effector repertoire.</title>
        <authorList>
            <person name="Verma S."/>
            <person name="Gazara R.K."/>
            <person name="Nizam S."/>
            <person name="Parween S."/>
            <person name="Chattopadhyay D."/>
            <person name="Verma P.K."/>
        </authorList>
    </citation>
    <scope>NUCLEOTIDE SEQUENCE [LARGE SCALE GENOMIC DNA]</scope>
    <source>
        <strain evidence="1 2">ArDII</strain>
    </source>
</reference>
<dbReference type="EMBL" id="JYNV01000103">
    <property type="protein sequence ID" value="KZM26632.1"/>
    <property type="molecule type" value="Genomic_DNA"/>
</dbReference>
<name>A0A163JVX2_DIDRA</name>
<evidence type="ECO:0000313" key="1">
    <source>
        <dbReference type="EMBL" id="KZM26632.1"/>
    </source>
</evidence>
<dbReference type="STRING" id="5454.A0A163JVX2"/>
<keyword evidence="2" id="KW-1185">Reference proteome</keyword>
<dbReference type="Gene3D" id="1.10.1280.10">
    <property type="entry name" value="Di-copper center containing domain from catechol oxidase"/>
    <property type="match status" value="1"/>
</dbReference>
<protein>
    <submittedName>
        <fullName evidence="1">Metal ion binding</fullName>
    </submittedName>
</protein>
<evidence type="ECO:0000313" key="2">
    <source>
        <dbReference type="Proteomes" id="UP000076837"/>
    </source>
</evidence>
<gene>
    <name evidence="1" type="ORF">ST47_g2315</name>
</gene>
<dbReference type="OrthoDB" id="6132182at2759"/>
<accession>A0A163JVX2</accession>
<comment type="caution">
    <text evidence="1">The sequence shown here is derived from an EMBL/GenBank/DDBJ whole genome shotgun (WGS) entry which is preliminary data.</text>
</comment>
<proteinExistence type="predicted"/>
<dbReference type="Proteomes" id="UP000076837">
    <property type="component" value="Unassembled WGS sequence"/>
</dbReference>
<sequence>MFRYLDWSQVAEPQNPDSNKVFGSAIVDPNAGFGGNGDYIAPNNQTNPYNVTSSTGGGCDQDVLFVLTNFMLNFFARDCLRRDFNPSTMNTWADLKSVKDVLAQKDCMKCQG</sequence>
<dbReference type="AlphaFoldDB" id="A0A163JVX2"/>